<feature type="compositionally biased region" description="Low complexity" evidence="1">
    <location>
        <begin position="632"/>
        <end position="665"/>
    </location>
</feature>
<proteinExistence type="predicted"/>
<keyword evidence="4" id="KW-1185">Reference proteome</keyword>
<dbReference type="Pfam" id="PF12030">
    <property type="entry name" value="DUF3517"/>
    <property type="match status" value="1"/>
</dbReference>
<dbReference type="Proteomes" id="UP000887116">
    <property type="component" value="Unassembled WGS sequence"/>
</dbReference>
<feature type="compositionally biased region" description="Acidic residues" evidence="1">
    <location>
        <begin position="751"/>
        <end position="763"/>
    </location>
</feature>
<comment type="caution">
    <text evidence="3">The sequence shown here is derived from an EMBL/GenBank/DDBJ whole genome shotgun (WGS) entry which is preliminary data.</text>
</comment>
<gene>
    <name evidence="3" type="primary">USP9X</name>
    <name evidence="3" type="ORF">TNCT_688811</name>
</gene>
<feature type="compositionally biased region" description="Low complexity" evidence="1">
    <location>
        <begin position="607"/>
        <end position="623"/>
    </location>
</feature>
<feature type="region of interest" description="Disordered" evidence="1">
    <location>
        <begin position="751"/>
        <end position="777"/>
    </location>
</feature>
<dbReference type="InterPro" id="IPR021905">
    <property type="entry name" value="DUF3517"/>
</dbReference>
<feature type="compositionally biased region" description="Low complexity" evidence="1">
    <location>
        <begin position="885"/>
        <end position="897"/>
    </location>
</feature>
<sequence>MKNQCFGGDYMGEVFDHMLKRMSYRRQKRWWNAYILFYRRVDMEVNITRSLNELSLSDNKQSQSIKMPVAIERSVRRQNIRFMHNRNQFSVEYFQFMKKLIMCNGPYVTIPGGHDKLSADAEELALISIQLAAKFLFTTGFHAKKTLRGPANDWYDALCIHLRNSCNVRRWFANQLFANPHAFCEYLLECPGSEVRSAFMRILVFIAHFALQDGPYTPPALENLRMFSILSFTGDSNSTLAHNLIVAVLSLLRKEVSEHGRHLTQYFSLFAMFASLGVAERTMLLQLNVPATFMKVALDEGPGPPIKYQYAELGKLYQVVSLLIRSCDVSSKTQSSHGGTPLPNPFVGDNVCQEYIMPIQSEVADILYNNTCYLKKIVEDANNSEDTLRLLKFCSWENPHFSSMVLNELLWQISYSYTYELRPYLDFLLHMMLLEDSWQNHRIHNALKGIPDDREGLFDTIARSKNHHQKRSYQCIKVMVALFATCPAAAQMLQSNGDLKRKWTNAVEWLNDELERRPYPTNAQYGYNNWSPPAQSNETTNGYFLERSHTARITLAKAFELCPDEDIEDQDMSEDGESPPPEEKVQSWQGNSQSIPQHPSPPPPAPSDGVDPSPKAPILPSSEPIEEPLEPPFLSSNNESSSDTQHTSDSTSSSVTTTVSPTTVVLGDETTSTAGEERREPSIKKTREEESLTISVVLQRPYPTNAQYGYNNWSPPAQSNETSNGQFLERSHSARITLAKAFELCPDEDIEDQEGSEDEDEMIPPDGKSCQENDPIPLHDIQAPVTFYPKHISESSQLETGQSAPPDFTEPIFVSKACNWHNRDKRTDSVSIDFCSPSYSSAERRAEMEMENEDPYTASLYSELGRLVRERNRKKNKQESKDETSSSTDQSSQMSSDFQKHCNQNSI</sequence>
<feature type="compositionally biased region" description="Polar residues" evidence="1">
    <location>
        <begin position="692"/>
        <end position="726"/>
    </location>
</feature>
<feature type="region of interest" description="Disordered" evidence="1">
    <location>
        <begin position="568"/>
        <end position="727"/>
    </location>
</feature>
<evidence type="ECO:0000313" key="3">
    <source>
        <dbReference type="EMBL" id="GFR25310.1"/>
    </source>
</evidence>
<dbReference type="EMBL" id="BMAO01018679">
    <property type="protein sequence ID" value="GFR25310.1"/>
    <property type="molecule type" value="Genomic_DNA"/>
</dbReference>
<feature type="domain" description="DUF3517" evidence="2">
    <location>
        <begin position="180"/>
        <end position="541"/>
    </location>
</feature>
<dbReference type="AlphaFoldDB" id="A0A8X6HN11"/>
<protein>
    <submittedName>
        <fullName evidence="3">Probable ubiquitin carboxyl-terminal hydrolase FAF-X</fullName>
    </submittedName>
</protein>
<dbReference type="GO" id="GO:0016787">
    <property type="term" value="F:hydrolase activity"/>
    <property type="evidence" value="ECO:0007669"/>
    <property type="project" value="UniProtKB-KW"/>
</dbReference>
<reference evidence="3" key="1">
    <citation type="submission" date="2020-07" db="EMBL/GenBank/DDBJ databases">
        <title>Multicomponent nature underlies the extraordinary mechanical properties of spider dragline silk.</title>
        <authorList>
            <person name="Kono N."/>
            <person name="Nakamura H."/>
            <person name="Mori M."/>
            <person name="Yoshida Y."/>
            <person name="Ohtoshi R."/>
            <person name="Malay A.D."/>
            <person name="Moran D.A.P."/>
            <person name="Tomita M."/>
            <person name="Numata K."/>
            <person name="Arakawa K."/>
        </authorList>
    </citation>
    <scope>NUCLEOTIDE SEQUENCE</scope>
</reference>
<dbReference type="OrthoDB" id="289038at2759"/>
<evidence type="ECO:0000313" key="4">
    <source>
        <dbReference type="Proteomes" id="UP000887116"/>
    </source>
</evidence>
<feature type="region of interest" description="Disordered" evidence="1">
    <location>
        <begin position="839"/>
        <end position="907"/>
    </location>
</feature>
<feature type="compositionally biased region" description="Acidic residues" evidence="1">
    <location>
        <begin position="568"/>
        <end position="577"/>
    </location>
</feature>
<evidence type="ECO:0000256" key="1">
    <source>
        <dbReference type="SAM" id="MobiDB-lite"/>
    </source>
</evidence>
<feature type="compositionally biased region" description="Basic and acidic residues" evidence="1">
    <location>
        <begin position="675"/>
        <end position="690"/>
    </location>
</feature>
<accession>A0A8X6HN11</accession>
<organism evidence="3 4">
    <name type="scientific">Trichonephila clavata</name>
    <name type="common">Joro spider</name>
    <name type="synonym">Nephila clavata</name>
    <dbReference type="NCBI Taxonomy" id="2740835"/>
    <lineage>
        <taxon>Eukaryota</taxon>
        <taxon>Metazoa</taxon>
        <taxon>Ecdysozoa</taxon>
        <taxon>Arthropoda</taxon>
        <taxon>Chelicerata</taxon>
        <taxon>Arachnida</taxon>
        <taxon>Araneae</taxon>
        <taxon>Araneomorphae</taxon>
        <taxon>Entelegynae</taxon>
        <taxon>Araneoidea</taxon>
        <taxon>Nephilidae</taxon>
        <taxon>Trichonephila</taxon>
    </lineage>
</organism>
<keyword evidence="3" id="KW-0378">Hydrolase</keyword>
<name>A0A8X6HN11_TRICU</name>
<evidence type="ECO:0000259" key="2">
    <source>
        <dbReference type="Pfam" id="PF12030"/>
    </source>
</evidence>